<comment type="caution">
    <text evidence="1">The sequence shown here is derived from an EMBL/GenBank/DDBJ whole genome shotgun (WGS) entry which is preliminary data.</text>
</comment>
<keyword evidence="2" id="KW-1185">Reference proteome</keyword>
<dbReference type="EMBL" id="MU274900">
    <property type="protein sequence ID" value="KAI0094896.1"/>
    <property type="molecule type" value="Genomic_DNA"/>
</dbReference>
<name>A0ACB8UKM7_9APHY</name>
<dbReference type="Proteomes" id="UP001055072">
    <property type="component" value="Unassembled WGS sequence"/>
</dbReference>
<proteinExistence type="predicted"/>
<protein>
    <submittedName>
        <fullName evidence="1">Uncharacterized protein</fullName>
    </submittedName>
</protein>
<organism evidence="1 2">
    <name type="scientific">Irpex rosettiformis</name>
    <dbReference type="NCBI Taxonomy" id="378272"/>
    <lineage>
        <taxon>Eukaryota</taxon>
        <taxon>Fungi</taxon>
        <taxon>Dikarya</taxon>
        <taxon>Basidiomycota</taxon>
        <taxon>Agaricomycotina</taxon>
        <taxon>Agaricomycetes</taxon>
        <taxon>Polyporales</taxon>
        <taxon>Irpicaceae</taxon>
        <taxon>Irpex</taxon>
    </lineage>
</organism>
<gene>
    <name evidence="1" type="ORF">BDY19DRAFT_988684</name>
</gene>
<evidence type="ECO:0000313" key="2">
    <source>
        <dbReference type="Proteomes" id="UP001055072"/>
    </source>
</evidence>
<accession>A0ACB8UKM7</accession>
<evidence type="ECO:0000313" key="1">
    <source>
        <dbReference type="EMBL" id="KAI0094896.1"/>
    </source>
</evidence>
<reference evidence="1" key="1">
    <citation type="journal article" date="2021" name="Environ. Microbiol.">
        <title>Gene family expansions and transcriptome signatures uncover fungal adaptations to wood decay.</title>
        <authorList>
            <person name="Hage H."/>
            <person name="Miyauchi S."/>
            <person name="Viragh M."/>
            <person name="Drula E."/>
            <person name="Min B."/>
            <person name="Chaduli D."/>
            <person name="Navarro D."/>
            <person name="Favel A."/>
            <person name="Norest M."/>
            <person name="Lesage-Meessen L."/>
            <person name="Balint B."/>
            <person name="Merenyi Z."/>
            <person name="de Eugenio L."/>
            <person name="Morin E."/>
            <person name="Martinez A.T."/>
            <person name="Baldrian P."/>
            <person name="Stursova M."/>
            <person name="Martinez M.J."/>
            <person name="Novotny C."/>
            <person name="Magnuson J.K."/>
            <person name="Spatafora J.W."/>
            <person name="Maurice S."/>
            <person name="Pangilinan J."/>
            <person name="Andreopoulos W."/>
            <person name="LaButti K."/>
            <person name="Hundley H."/>
            <person name="Na H."/>
            <person name="Kuo A."/>
            <person name="Barry K."/>
            <person name="Lipzen A."/>
            <person name="Henrissat B."/>
            <person name="Riley R."/>
            <person name="Ahrendt S."/>
            <person name="Nagy L.G."/>
            <person name="Grigoriev I.V."/>
            <person name="Martin F."/>
            <person name="Rosso M.N."/>
        </authorList>
    </citation>
    <scope>NUCLEOTIDE SEQUENCE</scope>
    <source>
        <strain evidence="1">CBS 384.51</strain>
    </source>
</reference>
<sequence length="456" mass="51907">MSNIPRASLNTDSPWPSFSPAIGAEAGPSANVSPPECMKHDKLTQEDQARLPPLKPHKFGFLRKKQSQRALLQSKKDHTSSSLDLIEGSDRLSDESGVSDTPFVHLDDGVLSSSGLEEDNDKDIYRWAVIYENQRGAMFFSTPYYSRLSLLPIDPPAFTLPSDAKQTRRHHPSVSLSSYPFPDGDWHWVSRAWMVDIRGDGHTQFDGFEYNSFFRQRYWTAMVGFMSSGGWVRRRRWVRLMMRPARISRAGTASGTTTPALRGISDELLRLRHTEAGATRPPSIMPSVNEEEEEVEEESHVWTGDREGDWRRCHRALLRLDRDGRRLEAWQRWLRSPNLVDEYVAGELKTTVPPQKQWSEDSQLLPSQHARFTTSTVDDMLAADSGVMLKPASREHIAQVLRDHGPEVLELFVFPDSRTHFIELVADAGLLLDLKSGFNPSRSMFDFYSSSHRIKQ</sequence>